<dbReference type="PROSITE" id="PS51184">
    <property type="entry name" value="JMJC"/>
    <property type="match status" value="1"/>
</dbReference>
<dbReference type="PANTHER" id="PTHR12480:SF21">
    <property type="entry name" value="JMJC DOMAIN-CONTAINING PROTEIN 8"/>
    <property type="match status" value="1"/>
</dbReference>
<accession>A0A9N8YZL7</accession>
<organism evidence="7 8">
    <name type="scientific">Ambispora leptoticha</name>
    <dbReference type="NCBI Taxonomy" id="144679"/>
    <lineage>
        <taxon>Eukaryota</taxon>
        <taxon>Fungi</taxon>
        <taxon>Fungi incertae sedis</taxon>
        <taxon>Mucoromycota</taxon>
        <taxon>Glomeromycotina</taxon>
        <taxon>Glomeromycetes</taxon>
        <taxon>Archaeosporales</taxon>
        <taxon>Ambisporaceae</taxon>
        <taxon>Ambispora</taxon>
    </lineage>
</organism>
<evidence type="ECO:0000256" key="4">
    <source>
        <dbReference type="ARBA" id="ARBA00023004"/>
    </source>
</evidence>
<evidence type="ECO:0000259" key="6">
    <source>
        <dbReference type="PROSITE" id="PS51184"/>
    </source>
</evidence>
<proteinExistence type="predicted"/>
<dbReference type="PANTHER" id="PTHR12480">
    <property type="entry name" value="ARGININE DEMETHYLASE AND LYSYL-HYDROXYLASE JMJD"/>
    <property type="match status" value="1"/>
</dbReference>
<dbReference type="InterPro" id="IPR041667">
    <property type="entry name" value="Cupin_8"/>
</dbReference>
<dbReference type="GO" id="GO:0000987">
    <property type="term" value="F:cis-regulatory region sequence-specific DNA binding"/>
    <property type="evidence" value="ECO:0007669"/>
    <property type="project" value="TreeGrafter"/>
</dbReference>
<keyword evidence="8" id="KW-1185">Reference proteome</keyword>
<dbReference type="GO" id="GO:0016491">
    <property type="term" value="F:oxidoreductase activity"/>
    <property type="evidence" value="ECO:0007669"/>
    <property type="project" value="UniProtKB-KW"/>
</dbReference>
<evidence type="ECO:0000256" key="3">
    <source>
        <dbReference type="ARBA" id="ARBA00023002"/>
    </source>
</evidence>
<dbReference type="OrthoDB" id="2424974at2759"/>
<dbReference type="InterPro" id="IPR003347">
    <property type="entry name" value="JmjC_dom"/>
</dbReference>
<reference evidence="7" key="1">
    <citation type="submission" date="2021-06" db="EMBL/GenBank/DDBJ databases">
        <authorList>
            <person name="Kallberg Y."/>
            <person name="Tangrot J."/>
            <person name="Rosling A."/>
        </authorList>
    </citation>
    <scope>NUCLEOTIDE SEQUENCE</scope>
    <source>
        <strain evidence="7">FL130A</strain>
    </source>
</reference>
<sequence length="332" mass="38795">MDAFIAEYAKPNKPVIITDVVTKWPAYKKWTMDYLVEKWGDVVFRAEAIDIKLREYARYAANSNMDESPLYLFDKNFAEKCYGIENDYSVPEYFAEDFFKVLDKNRPDYRWLIIGPSRAGSTFHKDPNSTSAWNAVITGSKKWIMYPPNILPPGVFTSDDEAEVTSPISLMEWHLNFYKEAQRSHPRPLEGVCQAGEIIFVPNGWWHMVVNLEDSIAITQNFVGTHNLLNVLCFLRDKPDQISGFGNSFENCRDIYKTFREAFRERYQGVLEKIELENERKFVNKNNPIKSTWDKIKNNENGNENSEVKKFSFNFEFEDSNDDSNNDVDKRR</sequence>
<dbReference type="Pfam" id="PF13621">
    <property type="entry name" value="Cupin_8"/>
    <property type="match status" value="1"/>
</dbReference>
<evidence type="ECO:0000256" key="1">
    <source>
        <dbReference type="ARBA" id="ARBA00004123"/>
    </source>
</evidence>
<feature type="domain" description="JmjC" evidence="6">
    <location>
        <begin position="79"/>
        <end position="239"/>
    </location>
</feature>
<evidence type="ECO:0000313" key="8">
    <source>
        <dbReference type="Proteomes" id="UP000789508"/>
    </source>
</evidence>
<comment type="subcellular location">
    <subcellularLocation>
        <location evidence="1">Nucleus</location>
    </subcellularLocation>
</comment>
<dbReference type="Proteomes" id="UP000789508">
    <property type="component" value="Unassembled WGS sequence"/>
</dbReference>
<protein>
    <submittedName>
        <fullName evidence="7">4864_t:CDS:1</fullName>
    </submittedName>
</protein>
<dbReference type="GO" id="GO:0046872">
    <property type="term" value="F:metal ion binding"/>
    <property type="evidence" value="ECO:0007669"/>
    <property type="project" value="UniProtKB-KW"/>
</dbReference>
<evidence type="ECO:0000256" key="2">
    <source>
        <dbReference type="ARBA" id="ARBA00022723"/>
    </source>
</evidence>
<keyword evidence="2" id="KW-0479">Metal-binding</keyword>
<dbReference type="Gene3D" id="2.60.120.650">
    <property type="entry name" value="Cupin"/>
    <property type="match status" value="1"/>
</dbReference>
<keyword evidence="5" id="KW-0539">Nucleus</keyword>
<name>A0A9N8YZL7_9GLOM</name>
<keyword evidence="3" id="KW-0560">Oxidoreductase</keyword>
<evidence type="ECO:0000313" key="7">
    <source>
        <dbReference type="EMBL" id="CAG8456328.1"/>
    </source>
</evidence>
<gene>
    <name evidence="7" type="ORF">ALEPTO_LOCUS1299</name>
</gene>
<keyword evidence="4" id="KW-0408">Iron</keyword>
<dbReference type="SUPFAM" id="SSF51197">
    <property type="entry name" value="Clavaminate synthase-like"/>
    <property type="match status" value="1"/>
</dbReference>
<dbReference type="FunFam" id="2.60.120.650:FF:000045">
    <property type="entry name" value="F-box protein At1g78280"/>
    <property type="match status" value="1"/>
</dbReference>
<comment type="caution">
    <text evidence="7">The sequence shown here is derived from an EMBL/GenBank/DDBJ whole genome shotgun (WGS) entry which is preliminary data.</text>
</comment>
<dbReference type="EMBL" id="CAJVPS010000133">
    <property type="protein sequence ID" value="CAG8456328.1"/>
    <property type="molecule type" value="Genomic_DNA"/>
</dbReference>
<dbReference type="GO" id="GO:0005634">
    <property type="term" value="C:nucleus"/>
    <property type="evidence" value="ECO:0007669"/>
    <property type="project" value="UniProtKB-SubCell"/>
</dbReference>
<dbReference type="AlphaFoldDB" id="A0A9N8YZL7"/>
<dbReference type="InterPro" id="IPR050910">
    <property type="entry name" value="JMJD6_ArgDemeth/LysHydrox"/>
</dbReference>
<dbReference type="SMART" id="SM00558">
    <property type="entry name" value="JmjC"/>
    <property type="match status" value="1"/>
</dbReference>
<evidence type="ECO:0000256" key="5">
    <source>
        <dbReference type="ARBA" id="ARBA00023242"/>
    </source>
</evidence>